<dbReference type="InterPro" id="IPR043127">
    <property type="entry name" value="Sec-1-like_dom3a"/>
</dbReference>
<dbReference type="InterPro" id="IPR027482">
    <property type="entry name" value="Sec1-like_dom2"/>
</dbReference>
<proteinExistence type="inferred from homology"/>
<dbReference type="AlphaFoldDB" id="A0A915MV44"/>
<dbReference type="GO" id="GO:0016192">
    <property type="term" value="P:vesicle-mediated transport"/>
    <property type="evidence" value="ECO:0007669"/>
    <property type="project" value="InterPro"/>
</dbReference>
<dbReference type="Pfam" id="PF00995">
    <property type="entry name" value="Sec1"/>
    <property type="match status" value="1"/>
</dbReference>
<reference evidence="3" key="1">
    <citation type="submission" date="2022-11" db="UniProtKB">
        <authorList>
            <consortium name="WormBaseParasite"/>
        </authorList>
    </citation>
    <scope>IDENTIFICATION</scope>
</reference>
<evidence type="ECO:0000256" key="1">
    <source>
        <dbReference type="ARBA" id="ARBA00009884"/>
    </source>
</evidence>
<name>A0A915MV44_MELJA</name>
<dbReference type="PANTHER" id="PTHR11679">
    <property type="entry name" value="VESICLE PROTEIN SORTING-ASSOCIATED"/>
    <property type="match status" value="1"/>
</dbReference>
<keyword evidence="2" id="KW-1185">Reference proteome</keyword>
<evidence type="ECO:0000313" key="3">
    <source>
        <dbReference type="WBParaSite" id="scaffold5813_cov245.g10040"/>
    </source>
</evidence>
<dbReference type="Gene3D" id="3.40.50.1910">
    <property type="match status" value="1"/>
</dbReference>
<dbReference type="SUPFAM" id="SSF56815">
    <property type="entry name" value="Sec1/munc18-like (SM) proteins"/>
    <property type="match status" value="1"/>
</dbReference>
<dbReference type="InterPro" id="IPR036045">
    <property type="entry name" value="Sec1-like_sf"/>
</dbReference>
<protein>
    <submittedName>
        <fullName evidence="3">Uncharacterized protein</fullName>
    </submittedName>
</protein>
<dbReference type="Proteomes" id="UP000887561">
    <property type="component" value="Unplaced"/>
</dbReference>
<accession>A0A915MV44</accession>
<organism evidence="2 3">
    <name type="scientific">Meloidogyne javanica</name>
    <name type="common">Root-knot nematode worm</name>
    <dbReference type="NCBI Taxonomy" id="6303"/>
    <lineage>
        <taxon>Eukaryota</taxon>
        <taxon>Metazoa</taxon>
        <taxon>Ecdysozoa</taxon>
        <taxon>Nematoda</taxon>
        <taxon>Chromadorea</taxon>
        <taxon>Rhabditida</taxon>
        <taxon>Tylenchina</taxon>
        <taxon>Tylenchomorpha</taxon>
        <taxon>Tylenchoidea</taxon>
        <taxon>Meloidogynidae</taxon>
        <taxon>Meloidogyninae</taxon>
        <taxon>Meloidogyne</taxon>
        <taxon>Meloidogyne incognita group</taxon>
    </lineage>
</organism>
<dbReference type="Gene3D" id="3.90.830.10">
    <property type="entry name" value="Syntaxin Binding Protein 1, Chain A, domain 2"/>
    <property type="match status" value="1"/>
</dbReference>
<dbReference type="WBParaSite" id="scaffold5813_cov245.g10040">
    <property type="protein sequence ID" value="scaffold5813_cov245.g10040"/>
    <property type="gene ID" value="scaffold5813_cov245.g10040"/>
</dbReference>
<sequence>MFNYNCGKISFGEPVNSKLFSSQNSSKEEFPQKSFFPLNNSDLIFSSIRNSHMTKVFPFLREKYKSLQSSFAKVSTIQKVDEMKIFVSNEFDSLRDQQKQFEIHICACEYIIEKTQGLNEQLSIENTILPRNPFSKRLINKSDKQLAPINLPTKNEMRGQLSENLNSIINGLQLIPQNDEEQQKRRINKLKENNLEDLSDNKTSNNQNNLGLGYVFSNTYIPLISSIIDRIVTMGWDENYLKKVIGEDSVFCTNPNAKAPDNRIRRALLFAEIASLRCFAQNCDFRLIILTTHIINRERSFKSYAGFSD</sequence>
<comment type="similarity">
    <text evidence="1">Belongs to the STXBP/unc-18/SEC1 family.</text>
</comment>
<evidence type="ECO:0000313" key="2">
    <source>
        <dbReference type="Proteomes" id="UP000887561"/>
    </source>
</evidence>
<dbReference type="InterPro" id="IPR001619">
    <property type="entry name" value="Sec1-like"/>
</dbReference>